<keyword evidence="1" id="KW-0472">Membrane</keyword>
<organism evidence="2 3">
    <name type="scientific">Candidatus Alloenteromonas pullistercoris</name>
    <dbReference type="NCBI Taxonomy" id="2840785"/>
    <lineage>
        <taxon>Bacteria</taxon>
        <taxon>Bacillati</taxon>
        <taxon>Bacillota</taxon>
        <taxon>Bacillota incertae sedis</taxon>
        <taxon>Candidatus Alloenteromonas</taxon>
    </lineage>
</organism>
<proteinExistence type="predicted"/>
<feature type="transmembrane region" description="Helical" evidence="1">
    <location>
        <begin position="12"/>
        <end position="34"/>
    </location>
</feature>
<reference evidence="2" key="1">
    <citation type="submission" date="2020-10" db="EMBL/GenBank/DDBJ databases">
        <authorList>
            <person name="Gilroy R."/>
        </authorList>
    </citation>
    <scope>NUCLEOTIDE SEQUENCE</scope>
    <source>
        <strain evidence="2">17113</strain>
    </source>
</reference>
<evidence type="ECO:0000313" key="2">
    <source>
        <dbReference type="EMBL" id="MBO8425736.1"/>
    </source>
</evidence>
<dbReference type="EMBL" id="JADINA010000002">
    <property type="protein sequence ID" value="MBO8425736.1"/>
    <property type="molecule type" value="Genomic_DNA"/>
</dbReference>
<dbReference type="Proteomes" id="UP000823634">
    <property type="component" value="Unassembled WGS sequence"/>
</dbReference>
<gene>
    <name evidence="2" type="ORF">IAC61_00260</name>
</gene>
<reference evidence="2" key="2">
    <citation type="journal article" date="2021" name="PeerJ">
        <title>Extensive microbial diversity within the chicken gut microbiome revealed by metagenomics and culture.</title>
        <authorList>
            <person name="Gilroy R."/>
            <person name="Ravi A."/>
            <person name="Getino M."/>
            <person name="Pursley I."/>
            <person name="Horton D.L."/>
            <person name="Alikhan N.F."/>
            <person name="Baker D."/>
            <person name="Gharbi K."/>
            <person name="Hall N."/>
            <person name="Watson M."/>
            <person name="Adriaenssens E.M."/>
            <person name="Foster-Nyarko E."/>
            <person name="Jarju S."/>
            <person name="Secka A."/>
            <person name="Antonio M."/>
            <person name="Oren A."/>
            <person name="Chaudhuri R.R."/>
            <person name="La Ragione R."/>
            <person name="Hildebrand F."/>
            <person name="Pallen M.J."/>
        </authorList>
    </citation>
    <scope>NUCLEOTIDE SEQUENCE</scope>
    <source>
        <strain evidence="2">17113</strain>
    </source>
</reference>
<evidence type="ECO:0000256" key="1">
    <source>
        <dbReference type="SAM" id="Phobius"/>
    </source>
</evidence>
<keyword evidence="1" id="KW-0812">Transmembrane</keyword>
<accession>A0A9D9GUN2</accession>
<dbReference type="AlphaFoldDB" id="A0A9D9GUN2"/>
<name>A0A9D9GUN2_9FIRM</name>
<keyword evidence="1" id="KW-1133">Transmembrane helix</keyword>
<feature type="transmembrane region" description="Helical" evidence="1">
    <location>
        <begin position="40"/>
        <end position="67"/>
    </location>
</feature>
<protein>
    <submittedName>
        <fullName evidence="2">Uncharacterized protein</fullName>
    </submittedName>
</protein>
<evidence type="ECO:0000313" key="3">
    <source>
        <dbReference type="Proteomes" id="UP000823634"/>
    </source>
</evidence>
<comment type="caution">
    <text evidence="2">The sequence shown here is derived from an EMBL/GenBank/DDBJ whole genome shotgun (WGS) entry which is preliminary data.</text>
</comment>
<sequence>MKWFNKQSRLVQILLLLIPGVNWITEMVVRWTAFIDKPGLIRLIIAIITIPGLGFILGWIDVIWCLLFKHLIFAGK</sequence>